<reference evidence="2" key="1">
    <citation type="submission" date="2021-01" db="EMBL/GenBank/DDBJ databases">
        <title>Caligus Genome Assembly.</title>
        <authorList>
            <person name="Gallardo-Escarate C."/>
        </authorList>
    </citation>
    <scope>NUCLEOTIDE SEQUENCE [LARGE SCALE GENOMIC DNA]</scope>
</reference>
<dbReference type="Proteomes" id="UP000595437">
    <property type="component" value="Chromosome 15"/>
</dbReference>
<accession>A0A7T8GQS2</accession>
<sequence length="61" mass="6662">PQHCGNGVLVPPPLVKLQVRNPSNDILCTLGLWVPPAAKMGYWGFKPFANYGLSPLINTFL</sequence>
<dbReference type="EMBL" id="CP045904">
    <property type="protein sequence ID" value="QQP36133.1"/>
    <property type="molecule type" value="Genomic_DNA"/>
</dbReference>
<name>A0A7T8GQS2_CALRO</name>
<keyword evidence="2" id="KW-1185">Reference proteome</keyword>
<organism evidence="1 2">
    <name type="scientific">Caligus rogercresseyi</name>
    <name type="common">Sea louse</name>
    <dbReference type="NCBI Taxonomy" id="217165"/>
    <lineage>
        <taxon>Eukaryota</taxon>
        <taxon>Metazoa</taxon>
        <taxon>Ecdysozoa</taxon>
        <taxon>Arthropoda</taxon>
        <taxon>Crustacea</taxon>
        <taxon>Multicrustacea</taxon>
        <taxon>Hexanauplia</taxon>
        <taxon>Copepoda</taxon>
        <taxon>Siphonostomatoida</taxon>
        <taxon>Caligidae</taxon>
        <taxon>Caligus</taxon>
    </lineage>
</organism>
<protein>
    <submittedName>
        <fullName evidence="1">Uncharacterized protein</fullName>
    </submittedName>
</protein>
<dbReference type="AlphaFoldDB" id="A0A7T8GQS2"/>
<evidence type="ECO:0000313" key="2">
    <source>
        <dbReference type="Proteomes" id="UP000595437"/>
    </source>
</evidence>
<feature type="non-terminal residue" evidence="1">
    <location>
        <position position="1"/>
    </location>
</feature>
<gene>
    <name evidence="1" type="ORF">FKW44_021132</name>
</gene>
<evidence type="ECO:0000313" key="1">
    <source>
        <dbReference type="EMBL" id="QQP36133.1"/>
    </source>
</evidence>
<proteinExistence type="predicted"/>